<evidence type="ECO:0000313" key="2">
    <source>
        <dbReference type="EMBL" id="EKX41774.1"/>
    </source>
</evidence>
<dbReference type="PaxDb" id="55529-EKX41774"/>
<dbReference type="OrthoDB" id="6362633at2759"/>
<dbReference type="EnsemblProtists" id="EKX41774">
    <property type="protein sequence ID" value="EKX41774"/>
    <property type="gene ID" value="GUITHDRAFT_141765"/>
</dbReference>
<feature type="compositionally biased region" description="Basic and acidic residues" evidence="1">
    <location>
        <begin position="932"/>
        <end position="952"/>
    </location>
</feature>
<feature type="compositionally biased region" description="Basic and acidic residues" evidence="1">
    <location>
        <begin position="247"/>
        <end position="265"/>
    </location>
</feature>
<feature type="compositionally biased region" description="Basic and acidic residues" evidence="1">
    <location>
        <begin position="762"/>
        <end position="775"/>
    </location>
</feature>
<keyword evidence="4" id="KW-1185">Reference proteome</keyword>
<reference evidence="4" key="2">
    <citation type="submission" date="2012-11" db="EMBL/GenBank/DDBJ databases">
        <authorList>
            <person name="Kuo A."/>
            <person name="Curtis B.A."/>
            <person name="Tanifuji G."/>
            <person name="Burki F."/>
            <person name="Gruber A."/>
            <person name="Irimia M."/>
            <person name="Maruyama S."/>
            <person name="Arias M.C."/>
            <person name="Ball S.G."/>
            <person name="Gile G.H."/>
            <person name="Hirakawa Y."/>
            <person name="Hopkins J.F."/>
            <person name="Rensing S.A."/>
            <person name="Schmutz J."/>
            <person name="Symeonidi A."/>
            <person name="Elias M."/>
            <person name="Eveleigh R.J."/>
            <person name="Herman E.K."/>
            <person name="Klute M.J."/>
            <person name="Nakayama T."/>
            <person name="Obornik M."/>
            <person name="Reyes-Prieto A."/>
            <person name="Armbrust E.V."/>
            <person name="Aves S.J."/>
            <person name="Beiko R.G."/>
            <person name="Coutinho P."/>
            <person name="Dacks J.B."/>
            <person name="Durnford D.G."/>
            <person name="Fast N.M."/>
            <person name="Green B.R."/>
            <person name="Grisdale C."/>
            <person name="Hempe F."/>
            <person name="Henrissat B."/>
            <person name="Hoppner M.P."/>
            <person name="Ishida K.-I."/>
            <person name="Kim E."/>
            <person name="Koreny L."/>
            <person name="Kroth P.G."/>
            <person name="Liu Y."/>
            <person name="Malik S.-B."/>
            <person name="Maier U.G."/>
            <person name="McRose D."/>
            <person name="Mock T."/>
            <person name="Neilson J.A."/>
            <person name="Onodera N.T."/>
            <person name="Poole A.M."/>
            <person name="Pritham E.J."/>
            <person name="Richards T.A."/>
            <person name="Rocap G."/>
            <person name="Roy S.W."/>
            <person name="Sarai C."/>
            <person name="Schaack S."/>
            <person name="Shirato S."/>
            <person name="Slamovits C.H."/>
            <person name="Spencer D.F."/>
            <person name="Suzuki S."/>
            <person name="Worden A.Z."/>
            <person name="Zauner S."/>
            <person name="Barry K."/>
            <person name="Bell C."/>
            <person name="Bharti A.K."/>
            <person name="Crow J.A."/>
            <person name="Grimwood J."/>
            <person name="Kramer R."/>
            <person name="Lindquist E."/>
            <person name="Lucas S."/>
            <person name="Salamov A."/>
            <person name="McFadden G.I."/>
            <person name="Lane C.E."/>
            <person name="Keeling P.J."/>
            <person name="Gray M.W."/>
            <person name="Grigoriev I.V."/>
            <person name="Archibald J.M."/>
        </authorList>
    </citation>
    <scope>NUCLEOTIDE SEQUENCE</scope>
    <source>
        <strain evidence="4">CCMP2712</strain>
    </source>
</reference>
<dbReference type="KEGG" id="gtt:GUITHDRAFT_141765"/>
<protein>
    <submittedName>
        <fullName evidence="2 3">Uncharacterized protein</fullName>
    </submittedName>
</protein>
<feature type="compositionally biased region" description="Polar residues" evidence="1">
    <location>
        <begin position="302"/>
        <end position="318"/>
    </location>
</feature>
<accession>L1J0Z0</accession>
<feature type="compositionally biased region" description="Polar residues" evidence="1">
    <location>
        <begin position="838"/>
        <end position="847"/>
    </location>
</feature>
<reference evidence="3" key="3">
    <citation type="submission" date="2016-03" db="UniProtKB">
        <authorList>
            <consortium name="EnsemblProtists"/>
        </authorList>
    </citation>
    <scope>IDENTIFICATION</scope>
</reference>
<feature type="compositionally biased region" description="Low complexity" evidence="1">
    <location>
        <begin position="200"/>
        <end position="212"/>
    </location>
</feature>
<feature type="region of interest" description="Disordered" evidence="1">
    <location>
        <begin position="583"/>
        <end position="952"/>
    </location>
</feature>
<feature type="compositionally biased region" description="Polar residues" evidence="1">
    <location>
        <begin position="277"/>
        <end position="286"/>
    </location>
</feature>
<dbReference type="OMA" id="ERTMECD"/>
<proteinExistence type="predicted"/>
<feature type="compositionally biased region" description="Basic and acidic residues" evidence="1">
    <location>
        <begin position="646"/>
        <end position="684"/>
    </location>
</feature>
<gene>
    <name evidence="2" type="ORF">GUITHDRAFT_141765</name>
</gene>
<feature type="compositionally biased region" description="Basic and acidic residues" evidence="1">
    <location>
        <begin position="799"/>
        <end position="837"/>
    </location>
</feature>
<sequence>MPWLYSNPQDTTCKLRGVDDEDSTTMPGKGFSKMYWDGSRDRWFCHVSERVEPDSLRGRASYSDSPVSTSKMRKETDEALSLLMDEREVEEALASERDEHANLSLRKRLIGIRGYKPWFRTTFAQEHIEIRYREIHSDLRFLREHKQKESNGVTDIVSKDDFPPYMQLEPMKRAQLFGVSLKYVRVSVLLAYTAPANNPNNAGAGPVGHPNNHQQQAQGAPNRKNKRKSGKQPNADQAAAEGNVSSEGKDNSVQKHVNDGEKSKSASDTPKWHSSKSHSQNPSNPAQPFKISDESFQDKAATGNSTDTSSLQSQGLTDGNQLSSALQAYQASSSSQAMPTNFVRSSGCLGELAAQASSQLPRSQLEGLLVDDPLLARNTWTPSSDEESRAAANRQNASIVKAAVLNWGDRNAYRCGRCGQIKKGHVCTFKIAEGEEDGKPEKRAVLIEKLKMRGTPVNGQLGELQGMELENESQVRWRVFGQPMLREAVKGMDEVAVASLRVAPLLPPVELAESSDGPQPVQMGEESVSAGQMFSVEGGVKQAIGNGREHAAWLVKGTDSVVKESSSSDLEGGRVELLMQEGVSSSASPAVPPVAHTGRIDEIISPPSASEQGTVSGDDCRGESRANPMEEDGRVQGASDETGACKSKDGTEISKEGAERMRKEGEEESAKESPTLKDLQEGKTAEGPGEQQEATEKTEDAKTAVLDKPKTEEEEEKAKDENAKALTITKENDMEDDVPVAAVTSSGQVPAGDPGASMPRAGAEEKEKKQGKEEEPSSSGAQHSLPEDRHDPCTTSRDPMVETRPEGAAEYERGEEVQKTVRTKEVEEKEAMDERQEPSTTGTSLDTNMAAKVDATEQEEIEQAAHEQEDGGQTEKKLRRKEEEEDEKMVEAASEETRGAKGQEGRRDACAACSTATGEEGTKQCDEGSSGKGREREEEGKEERGEKRPRTE</sequence>
<feature type="compositionally biased region" description="Low complexity" evidence="1">
    <location>
        <begin position="583"/>
        <end position="595"/>
    </location>
</feature>
<feature type="compositionally biased region" description="Basic and acidic residues" evidence="1">
    <location>
        <begin position="863"/>
        <end position="882"/>
    </location>
</feature>
<dbReference type="EMBL" id="JH993021">
    <property type="protein sequence ID" value="EKX41774.1"/>
    <property type="molecule type" value="Genomic_DNA"/>
</dbReference>
<feature type="compositionally biased region" description="Basic and acidic residues" evidence="1">
    <location>
        <begin position="694"/>
        <end position="723"/>
    </location>
</feature>
<dbReference type="AlphaFoldDB" id="L1J0Z0"/>
<dbReference type="Proteomes" id="UP000011087">
    <property type="component" value="Unassembled WGS sequence"/>
</dbReference>
<evidence type="ECO:0000256" key="1">
    <source>
        <dbReference type="SAM" id="MobiDB-lite"/>
    </source>
</evidence>
<dbReference type="RefSeq" id="XP_005828754.1">
    <property type="nucleotide sequence ID" value="XM_005828697.1"/>
</dbReference>
<feature type="region of interest" description="Disordered" evidence="1">
    <location>
        <begin position="200"/>
        <end position="318"/>
    </location>
</feature>
<dbReference type="HOGENOM" id="CLU_309610_0_0_1"/>
<dbReference type="STRING" id="905079.L1J0Z0"/>
<feature type="compositionally biased region" description="Basic and acidic residues" evidence="1">
    <location>
        <begin position="895"/>
        <end position="909"/>
    </location>
</feature>
<evidence type="ECO:0000313" key="3">
    <source>
        <dbReference type="EnsemblProtists" id="EKX41774"/>
    </source>
</evidence>
<evidence type="ECO:0000313" key="4">
    <source>
        <dbReference type="Proteomes" id="UP000011087"/>
    </source>
</evidence>
<feature type="region of interest" description="Disordered" evidence="1">
    <location>
        <begin position="55"/>
        <end position="74"/>
    </location>
</feature>
<name>L1J0Z0_GUITC</name>
<reference evidence="2 4" key="1">
    <citation type="journal article" date="2012" name="Nature">
        <title>Algal genomes reveal evolutionary mosaicism and the fate of nucleomorphs.</title>
        <authorList>
            <consortium name="DOE Joint Genome Institute"/>
            <person name="Curtis B.A."/>
            <person name="Tanifuji G."/>
            <person name="Burki F."/>
            <person name="Gruber A."/>
            <person name="Irimia M."/>
            <person name="Maruyama S."/>
            <person name="Arias M.C."/>
            <person name="Ball S.G."/>
            <person name="Gile G.H."/>
            <person name="Hirakawa Y."/>
            <person name="Hopkins J.F."/>
            <person name="Kuo A."/>
            <person name="Rensing S.A."/>
            <person name="Schmutz J."/>
            <person name="Symeonidi A."/>
            <person name="Elias M."/>
            <person name="Eveleigh R.J."/>
            <person name="Herman E.K."/>
            <person name="Klute M.J."/>
            <person name="Nakayama T."/>
            <person name="Obornik M."/>
            <person name="Reyes-Prieto A."/>
            <person name="Armbrust E.V."/>
            <person name="Aves S.J."/>
            <person name="Beiko R.G."/>
            <person name="Coutinho P."/>
            <person name="Dacks J.B."/>
            <person name="Durnford D.G."/>
            <person name="Fast N.M."/>
            <person name="Green B.R."/>
            <person name="Grisdale C.J."/>
            <person name="Hempel F."/>
            <person name="Henrissat B."/>
            <person name="Hoppner M.P."/>
            <person name="Ishida K."/>
            <person name="Kim E."/>
            <person name="Koreny L."/>
            <person name="Kroth P.G."/>
            <person name="Liu Y."/>
            <person name="Malik S.B."/>
            <person name="Maier U.G."/>
            <person name="McRose D."/>
            <person name="Mock T."/>
            <person name="Neilson J.A."/>
            <person name="Onodera N.T."/>
            <person name="Poole A.M."/>
            <person name="Pritham E.J."/>
            <person name="Richards T.A."/>
            <person name="Rocap G."/>
            <person name="Roy S.W."/>
            <person name="Sarai C."/>
            <person name="Schaack S."/>
            <person name="Shirato S."/>
            <person name="Slamovits C.H."/>
            <person name="Spencer D.F."/>
            <person name="Suzuki S."/>
            <person name="Worden A.Z."/>
            <person name="Zauner S."/>
            <person name="Barry K."/>
            <person name="Bell C."/>
            <person name="Bharti A.K."/>
            <person name="Crow J.A."/>
            <person name="Grimwood J."/>
            <person name="Kramer R."/>
            <person name="Lindquist E."/>
            <person name="Lucas S."/>
            <person name="Salamov A."/>
            <person name="McFadden G.I."/>
            <person name="Lane C.E."/>
            <person name="Keeling P.J."/>
            <person name="Gray M.W."/>
            <person name="Grigoriev I.V."/>
            <person name="Archibald J.M."/>
        </authorList>
    </citation>
    <scope>NUCLEOTIDE SEQUENCE</scope>
    <source>
        <strain evidence="2 4">CCMP2712</strain>
    </source>
</reference>
<dbReference type="GeneID" id="17298380"/>
<organism evidence="2">
    <name type="scientific">Guillardia theta (strain CCMP2712)</name>
    <name type="common">Cryptophyte</name>
    <dbReference type="NCBI Taxonomy" id="905079"/>
    <lineage>
        <taxon>Eukaryota</taxon>
        <taxon>Cryptophyceae</taxon>
        <taxon>Pyrenomonadales</taxon>
        <taxon>Geminigeraceae</taxon>
        <taxon>Guillardia</taxon>
    </lineage>
</organism>